<dbReference type="PROSITE" id="PS50197">
    <property type="entry name" value="BEACH"/>
    <property type="match status" value="1"/>
</dbReference>
<accession>A0A1G4KFR7</accession>
<dbReference type="InterPro" id="IPR036372">
    <property type="entry name" value="BEACH_dom_sf"/>
</dbReference>
<dbReference type="OrthoDB" id="26681at2759"/>
<dbReference type="PANTHER" id="PTHR13743:SF123">
    <property type="entry name" value="PROTEIN FAN"/>
    <property type="match status" value="1"/>
</dbReference>
<keyword evidence="8" id="KW-1185">Reference proteome</keyword>
<sequence length="2127" mass="242830">MLVDSGMLARLMADVLNLRPVDPPDDDSSQTPLNQSILEILNGYQAKKETFDSALMSEYVYDQLVSKFIDVGEGEDNFNTDLVESWGKLFELDMEEIAFEFALFAQILLNLSYISLINKQKLGRIPSLKCFLWRILDQHRSLFKSSIALVSELYVQILATDCHPLDLIGLYTSAKEKSVSALEILNLLANSLSDPYSQSFLYFENVYKSFKLNSVNFKIAVQLWTIFNNVTSNRILSLNNNLFIEIRQSTLCVSDDEFILAIFENFEFSTDILYNITLNVEDTTISLYVDGNLVESLSLPQKPLTRINVLELGSMICSFKVLKFWVWSEPLYEASVKLTNRLPLQHIDISDDVNLHRNLINLPDPSLLREILKSTETPGMTLGICMHHVTQLNTKNLLASLIPQEMIDNVRDTRDDTFAVDLNRESQGHAGKMLFYRNSHLLSCFEAVNYADIIINLLQGSSDLSKLYDYMVHFVTLLSCPELRIYFEDNIGYKFLGLFLSTKLLPQLGTNLSLPFMNLFLEYCGWSSASPTESIVRNVTAYGCLVANFDLWVPNKLSTSFEPAVEITRFLFYQLQELLQTSSYRDFNFQQLSKLKVVEKLTMQLHLAYSKKLPENYVERVRNEFIEVLTILIKLISKEELSALFTFAYNEVKKGLERSAAVVLFSLNSAFVELLKAEDDDNLRCYVERVPVKILLMILDAGHSIDVMAPTISILVKFLSCSPPSRSRFIKNNGFRILFNTIKESGIEIYEELIFVILAPKLVDIHARDAAGLSYSPEDGIMSMESIEIPEYHNLVIDLLEWAVLHDVNGSLRSKTGELLYQYLSEMTKLQENSPASILFDTEQCSFLEKAMKLLMTLHKYQDSEAYVIASQQLTAIISNTLLHSLTFSSTKDFARCLHLLTRGKGNKVNKHYLEKYFWLFPFMDVLSRLESFIPSYEVLLKYGDYIFTNFIHLLETFSSNSDFYELSAEHYLKTHKIATSCAECLESISLGDQNSVNSRSSLARVESKTILGFFKVFKTDGFYASSADLQKFVDVTLMQQSVLFGPNSDHRILELESVSFLIAALSCTLDIHQSSQSQSAILNCLRIIVLHHEDQLVYLACLIDRGSKSDMFDTLTFALSASDEDLLKHFTLDKAKSNFHDYIAKQFKSQCGKDSTRVAHTHQITISERCSWLLEQRKSALDGRYLEVNDIHKTFLRDGMKMSERIAGTEDRKLVYHLNDKEDELIIFNQRYFELNVRTQNHLRVQGLEKIVVEWTLDPMEDANRMRKRLIPDYNSNKLLNASIVETTERSNVLITDHIDSHNPDRRASSTMSFEFVNELDSLSIEPSEALDRNRKVIKLLDPGDSIRRVWNCSNVIGLNINEGVLILGTRFVYFMTGFFFSSRDSKVVELWDAPSMDRDPAIRLISGSEYKRRDMDLKHNVQKWEITQICFVIKRPFLLRDSAIEISFDSGKSCFYTFHNKNLRDDAYRQLDRSEKSQQINTLLLDALGEAASKSEKINMKNGLSEYKLSDKVANVFSYNNDSALSFKALKLWQSGQLSNFYYLIVVNTLAGRTFNDITQYPVFPWVIADYHSTELDLNNPKTFRDLSKPMGAQTEHRKKHFIERFDALKELDEGEPPFHYGTHYSSAMIVSSYMMRLAPFVDSYLLLQDGKFGHADRLFNSVERTWDSAARENTTDVRELIPEFYYLPEFLMNTNCYDFGTLQNGKRVDNVNLPPWAQNDPKIFVEKNREALECPFVSERLHEWIDLIFGCKQTGDAAIEAVNVFNRLSYPGAVNLDKIGDVNERMAVTGIIHNFGQTPLRIFDQPHPRRSHLPYGSSRSEILLKLSSAPFFSNAEEQADFSLCLSRQLAGADSILYRGSSFWRKTLKRSASGATDVNVRRRTSIYIGEVSFSHAHHCKITSIEGFKSNQFFTADECGLVKLWNYRGADNVRPLVEATQLKGHVYSVQEMNASCEYNLLLTLDSSGQLFSWDILSSQVLQSFSTSATHSALSKSTAAVAFVDTENEVSVCNLNGSVYVKQKFDRTISCLSFVNFEEGSISAHSYWTDKELLAIGLENGDIKILSLVQSTTTSPLKMLEIKTLVSRSTSPIKSIQIIFECRADEPTNIYCEVVARNDECTLFVWN</sequence>
<dbReference type="EMBL" id="LT598453">
    <property type="protein sequence ID" value="SCV03334.1"/>
    <property type="molecule type" value="Genomic_DNA"/>
</dbReference>
<dbReference type="PROSITE" id="PS51783">
    <property type="entry name" value="PH_BEACH"/>
    <property type="match status" value="1"/>
</dbReference>
<dbReference type="Pfam" id="PF14844">
    <property type="entry name" value="PH_BEACH"/>
    <property type="match status" value="1"/>
</dbReference>
<dbReference type="Gene3D" id="2.130.10.10">
    <property type="entry name" value="YVTN repeat-like/Quinoprotein amine dehydrogenase"/>
    <property type="match status" value="1"/>
</dbReference>
<dbReference type="InterPro" id="IPR000409">
    <property type="entry name" value="BEACH_dom"/>
</dbReference>
<dbReference type="InterPro" id="IPR011993">
    <property type="entry name" value="PH-like_dom_sf"/>
</dbReference>
<keyword evidence="2" id="KW-0677">Repeat</keyword>
<dbReference type="SUPFAM" id="SSF50978">
    <property type="entry name" value="WD40 repeat-like"/>
    <property type="match status" value="1"/>
</dbReference>
<dbReference type="InterPro" id="IPR050865">
    <property type="entry name" value="BEACH_Domain"/>
</dbReference>
<reference evidence="8" key="1">
    <citation type="submission" date="2016-03" db="EMBL/GenBank/DDBJ databases">
        <authorList>
            <person name="Devillers Hugo."/>
        </authorList>
    </citation>
    <scope>NUCLEOTIDE SEQUENCE [LARGE SCALE GENOMIC DNA]</scope>
</reference>
<dbReference type="Gene3D" id="1.10.1540.10">
    <property type="entry name" value="BEACH domain"/>
    <property type="match status" value="1"/>
</dbReference>
<dbReference type="Pfam" id="PF02138">
    <property type="entry name" value="Beach"/>
    <property type="match status" value="1"/>
</dbReference>
<evidence type="ECO:0000259" key="5">
    <source>
        <dbReference type="PROSITE" id="PS50197"/>
    </source>
</evidence>
<dbReference type="Gene3D" id="2.30.29.30">
    <property type="entry name" value="Pleckstrin-homology domain (PH domain)/Phosphotyrosine-binding domain (PTB)"/>
    <property type="match status" value="1"/>
</dbReference>
<dbReference type="PANTHER" id="PTHR13743">
    <property type="entry name" value="BEIGE/BEACH-RELATED"/>
    <property type="match status" value="1"/>
</dbReference>
<evidence type="ECO:0000256" key="2">
    <source>
        <dbReference type="ARBA" id="ARBA00022737"/>
    </source>
</evidence>
<evidence type="ECO:0000256" key="4">
    <source>
        <dbReference type="ARBA" id="ARBA00073334"/>
    </source>
</evidence>
<name>A0A1G4KFR7_9SACH</name>
<dbReference type="FunFam" id="1.10.1540.10:FF:000001">
    <property type="entry name" value="neurobeachin isoform X1"/>
    <property type="match status" value="1"/>
</dbReference>
<keyword evidence="1" id="KW-0853">WD repeat</keyword>
<evidence type="ECO:0000256" key="1">
    <source>
        <dbReference type="ARBA" id="ARBA00022574"/>
    </source>
</evidence>
<dbReference type="InterPro" id="IPR036322">
    <property type="entry name" value="WD40_repeat_dom_sf"/>
</dbReference>
<feature type="domain" description="BEACH-type PH" evidence="6">
    <location>
        <begin position="1343"/>
        <end position="1474"/>
    </location>
</feature>
<dbReference type="InterPro" id="IPR023362">
    <property type="entry name" value="PH-BEACH_dom"/>
</dbReference>
<dbReference type="SUPFAM" id="SSF50729">
    <property type="entry name" value="PH domain-like"/>
    <property type="match status" value="1"/>
</dbReference>
<dbReference type="CDD" id="cd01201">
    <property type="entry name" value="PH_BEACH"/>
    <property type="match status" value="1"/>
</dbReference>
<protein>
    <recommendedName>
        <fullName evidence="4">Beige protein homolog 1</fullName>
    </recommendedName>
</protein>
<evidence type="ECO:0000313" key="7">
    <source>
        <dbReference type="EMBL" id="SCV03334.1"/>
    </source>
</evidence>
<comment type="function">
    <text evidence="3">May be involved in protein sorting and cell wall formation.</text>
</comment>
<dbReference type="SUPFAM" id="SSF81837">
    <property type="entry name" value="BEACH domain"/>
    <property type="match status" value="1"/>
</dbReference>
<dbReference type="SMART" id="SM01026">
    <property type="entry name" value="Beach"/>
    <property type="match status" value="1"/>
</dbReference>
<gene>
    <name evidence="7" type="ORF">LANO_0G03510G</name>
</gene>
<organism evidence="7 8">
    <name type="scientific">Lachancea nothofagi CBS 11611</name>
    <dbReference type="NCBI Taxonomy" id="1266666"/>
    <lineage>
        <taxon>Eukaryota</taxon>
        <taxon>Fungi</taxon>
        <taxon>Dikarya</taxon>
        <taxon>Ascomycota</taxon>
        <taxon>Saccharomycotina</taxon>
        <taxon>Saccharomycetes</taxon>
        <taxon>Saccharomycetales</taxon>
        <taxon>Saccharomycetaceae</taxon>
        <taxon>Lachancea</taxon>
    </lineage>
</organism>
<evidence type="ECO:0000259" key="6">
    <source>
        <dbReference type="PROSITE" id="PS51783"/>
    </source>
</evidence>
<evidence type="ECO:0000256" key="3">
    <source>
        <dbReference type="ARBA" id="ARBA00054699"/>
    </source>
</evidence>
<dbReference type="CDD" id="cd06071">
    <property type="entry name" value="Beach"/>
    <property type="match status" value="1"/>
</dbReference>
<dbReference type="InterPro" id="IPR015943">
    <property type="entry name" value="WD40/YVTN_repeat-like_dom_sf"/>
</dbReference>
<feature type="domain" description="BEACH" evidence="5">
    <location>
        <begin position="1520"/>
        <end position="1813"/>
    </location>
</feature>
<evidence type="ECO:0000313" key="8">
    <source>
        <dbReference type="Proteomes" id="UP000189911"/>
    </source>
</evidence>
<proteinExistence type="predicted"/>
<dbReference type="Proteomes" id="UP000189911">
    <property type="component" value="Chromosome G"/>
</dbReference>